<evidence type="ECO:0000313" key="7">
    <source>
        <dbReference type="EMBL" id="STO97829.1"/>
    </source>
</evidence>
<evidence type="ECO:0000313" key="8">
    <source>
        <dbReference type="Proteomes" id="UP000254841"/>
    </source>
</evidence>
<dbReference type="CDD" id="cd04465">
    <property type="entry name" value="S1_RPS1_repeat_ec2_hs2"/>
    <property type="match status" value="1"/>
</dbReference>
<dbReference type="Gene3D" id="2.40.50.140">
    <property type="entry name" value="Nucleic acid-binding proteins"/>
    <property type="match status" value="6"/>
</dbReference>
<dbReference type="InterPro" id="IPR035104">
    <property type="entry name" value="Ribosomal_protein_S1-like"/>
</dbReference>
<evidence type="ECO:0000259" key="6">
    <source>
        <dbReference type="PROSITE" id="PS50126"/>
    </source>
</evidence>
<dbReference type="GO" id="GO:0022627">
    <property type="term" value="C:cytosolic small ribosomal subunit"/>
    <property type="evidence" value="ECO:0007669"/>
    <property type="project" value="TreeGrafter"/>
</dbReference>
<reference evidence="7 8" key="1">
    <citation type="submission" date="2018-06" db="EMBL/GenBank/DDBJ databases">
        <authorList>
            <consortium name="Pathogen Informatics"/>
            <person name="Doyle S."/>
        </authorList>
    </citation>
    <scope>NUCLEOTIDE SEQUENCE [LARGE SCALE GENOMIC DNA]</scope>
    <source>
        <strain evidence="7 8">NCTC12410</strain>
    </source>
</reference>
<accession>A0A377J680</accession>
<dbReference type="GO" id="GO:0003735">
    <property type="term" value="F:structural constituent of ribosome"/>
    <property type="evidence" value="ECO:0007669"/>
    <property type="project" value="TreeGrafter"/>
</dbReference>
<keyword evidence="5" id="KW-0175">Coiled coil</keyword>
<name>A0A377J680_9HELI</name>
<dbReference type="OrthoDB" id="9804077at2"/>
<gene>
    <name evidence="7" type="primary">rpsA_1</name>
    <name evidence="7" type="ORF">NCTC12410_01670</name>
</gene>
<feature type="coiled-coil region" evidence="5">
    <location>
        <begin position="504"/>
        <end position="538"/>
    </location>
</feature>
<comment type="function">
    <text evidence="4">Binds mRNA; thus facilitating recognition of the initiation point. It is needed to translate mRNA with a short Shine-Dalgarno (SD) purine-rich sequence.</text>
</comment>
<evidence type="ECO:0000256" key="4">
    <source>
        <dbReference type="ARBA" id="ARBA00025604"/>
    </source>
</evidence>
<dbReference type="SUPFAM" id="SSF50249">
    <property type="entry name" value="Nucleic acid-binding proteins"/>
    <property type="match status" value="6"/>
</dbReference>
<feature type="domain" description="S1 motif" evidence="6">
    <location>
        <begin position="113"/>
        <end position="176"/>
    </location>
</feature>
<dbReference type="InterPro" id="IPR050437">
    <property type="entry name" value="Ribos_protein_bS1-like"/>
</dbReference>
<dbReference type="GO" id="GO:0006412">
    <property type="term" value="P:translation"/>
    <property type="evidence" value="ECO:0007669"/>
    <property type="project" value="TreeGrafter"/>
</dbReference>
<keyword evidence="2 7" id="KW-0689">Ribosomal protein</keyword>
<sequence>MLKVLDDTEDNGEFARMLAERERQEELGQVKTGKVIAIQDNGLLVDVGEKLEGFLGLAEVADKDGKIPFNVGDEIVVFVSAGRGERPSVSHKKAIKLANVEQKIKELGSDFKDKVVEGKIIRKNKGGYVLEADGVDYFMPRAAAALKDSAKNIGQRVKACIIDVRPDERSIIVSRKRFFEIDDVRQAEGVKKLLEEDGKVFEGVVKSITSFGMFVEVDGIKGLVHYTEISHKGPVNTAKLYKEGDVVSLKVVGYDEEKKRLSFSIKAVTQDPWQEVQKELQKGYTIKVVVSNIEAYGAFVDIGNDVEGFLHISEISWDKDIKHPSDVLKVGDEIDVEVIEIDPTSRRLRVSLKNLLEKPFDGFMKAYKLNDVVKGKVATLTDFGAFINLGQVDGLLHNEDAFWEKGNKCKDAFKVGEEVEVRIVKIDGTNQRISLSRKALKESPAEVFSKTYKVDDIVKGKVIDIKDFGVFVEIDGMDALIRNEDLYPLEKEAIEVGSEIEGVVASIDKQNNRVRVSVKRLERQKQKEEIRAINNTDKMTLGDKLKNKIQHS</sequence>
<dbReference type="RefSeq" id="WP_115012035.1">
    <property type="nucleotide sequence ID" value="NZ_UGHV01000001.1"/>
</dbReference>
<dbReference type="PRINTS" id="PR00681">
    <property type="entry name" value="RIBOSOMALS1"/>
</dbReference>
<dbReference type="EMBL" id="UGHV01000001">
    <property type="protein sequence ID" value="STO97829.1"/>
    <property type="molecule type" value="Genomic_DNA"/>
</dbReference>
<dbReference type="PANTHER" id="PTHR10724">
    <property type="entry name" value="30S RIBOSOMAL PROTEIN S1"/>
    <property type="match status" value="1"/>
</dbReference>
<keyword evidence="3" id="KW-0687">Ribonucleoprotein</keyword>
<feature type="domain" description="S1 motif" evidence="6">
    <location>
        <begin position="198"/>
        <end position="266"/>
    </location>
</feature>
<dbReference type="PROSITE" id="PS50126">
    <property type="entry name" value="S1"/>
    <property type="match status" value="6"/>
</dbReference>
<evidence type="ECO:0000256" key="5">
    <source>
        <dbReference type="SAM" id="Coils"/>
    </source>
</evidence>
<dbReference type="NCBIfam" id="NF004956">
    <property type="entry name" value="PRK06299.1-6"/>
    <property type="match status" value="1"/>
</dbReference>
<feature type="domain" description="S1 motif" evidence="6">
    <location>
        <begin position="455"/>
        <end position="519"/>
    </location>
</feature>
<proteinExistence type="inferred from homology"/>
<dbReference type="InterPro" id="IPR003029">
    <property type="entry name" value="S1_domain"/>
</dbReference>
<evidence type="ECO:0000256" key="2">
    <source>
        <dbReference type="ARBA" id="ARBA00022980"/>
    </source>
</evidence>
<feature type="domain" description="S1 motif" evidence="6">
    <location>
        <begin position="283"/>
        <end position="353"/>
    </location>
</feature>
<dbReference type="FunFam" id="2.40.50.140:FF:000103">
    <property type="entry name" value="protein RRP5 homolog"/>
    <property type="match status" value="1"/>
</dbReference>
<evidence type="ECO:0000256" key="1">
    <source>
        <dbReference type="ARBA" id="ARBA00006767"/>
    </source>
</evidence>
<dbReference type="PANTHER" id="PTHR10724:SF7">
    <property type="entry name" value="SMALL RIBOSOMAL SUBUNIT PROTEIN BS1C"/>
    <property type="match status" value="1"/>
</dbReference>
<feature type="domain" description="S1 motif" evidence="6">
    <location>
        <begin position="28"/>
        <end position="100"/>
    </location>
</feature>
<feature type="domain" description="S1 motif" evidence="6">
    <location>
        <begin position="370"/>
        <end position="438"/>
    </location>
</feature>
<dbReference type="SMART" id="SM00316">
    <property type="entry name" value="S1"/>
    <property type="match status" value="6"/>
</dbReference>
<dbReference type="Pfam" id="PF00575">
    <property type="entry name" value="S1"/>
    <property type="match status" value="6"/>
</dbReference>
<evidence type="ECO:0000256" key="3">
    <source>
        <dbReference type="ARBA" id="ARBA00023274"/>
    </source>
</evidence>
<organism evidence="7 8">
    <name type="scientific">Helicobacter canis</name>
    <dbReference type="NCBI Taxonomy" id="29419"/>
    <lineage>
        <taxon>Bacteria</taxon>
        <taxon>Pseudomonadati</taxon>
        <taxon>Campylobacterota</taxon>
        <taxon>Epsilonproteobacteria</taxon>
        <taxon>Campylobacterales</taxon>
        <taxon>Helicobacteraceae</taxon>
        <taxon>Helicobacter</taxon>
    </lineage>
</organism>
<dbReference type="AlphaFoldDB" id="A0A377J680"/>
<comment type="similarity">
    <text evidence="1">Belongs to the bacterial ribosomal protein bS1 family.</text>
</comment>
<dbReference type="Proteomes" id="UP000254841">
    <property type="component" value="Unassembled WGS sequence"/>
</dbReference>
<dbReference type="GO" id="GO:0003729">
    <property type="term" value="F:mRNA binding"/>
    <property type="evidence" value="ECO:0007669"/>
    <property type="project" value="TreeGrafter"/>
</dbReference>
<protein>
    <submittedName>
        <fullName evidence="7">30S ribosomal protein S1</fullName>
    </submittedName>
</protein>
<dbReference type="InterPro" id="IPR012340">
    <property type="entry name" value="NA-bd_OB-fold"/>
</dbReference>